<dbReference type="InterPro" id="IPR000157">
    <property type="entry name" value="TIR_dom"/>
</dbReference>
<dbReference type="RefSeq" id="XP_035680657.1">
    <property type="nucleotide sequence ID" value="XM_035824764.1"/>
</dbReference>
<dbReference type="PANTHER" id="PTHR46270:SF2">
    <property type="entry name" value="TIR DOMAIN-CONTAINING PROTEIN"/>
    <property type="match status" value="1"/>
</dbReference>
<feature type="domain" description="TIR" evidence="2">
    <location>
        <begin position="4"/>
        <end position="85"/>
    </location>
</feature>
<evidence type="ECO:0000259" key="2">
    <source>
        <dbReference type="Pfam" id="PF13676"/>
    </source>
</evidence>
<accession>A0A9J7MTM8</accession>
<reference evidence="3" key="1">
    <citation type="journal article" date="2020" name="Nat. Ecol. Evol.">
        <title>Deeply conserved synteny resolves early events in vertebrate evolution.</title>
        <authorList>
            <person name="Simakov O."/>
            <person name="Marletaz F."/>
            <person name="Yue J.X."/>
            <person name="O'Connell B."/>
            <person name="Jenkins J."/>
            <person name="Brandt A."/>
            <person name="Calef R."/>
            <person name="Tung C.H."/>
            <person name="Huang T.K."/>
            <person name="Schmutz J."/>
            <person name="Satoh N."/>
            <person name="Yu J.K."/>
            <person name="Putnam N.H."/>
            <person name="Green R.E."/>
            <person name="Rokhsar D.S."/>
        </authorList>
    </citation>
    <scope>NUCLEOTIDE SEQUENCE [LARGE SCALE GENOMIC DNA]</scope>
    <source>
        <strain evidence="3">S238N-H82</strain>
    </source>
</reference>
<evidence type="ECO:0000256" key="1">
    <source>
        <dbReference type="SAM" id="MobiDB-lite"/>
    </source>
</evidence>
<feature type="domain" description="TIR" evidence="2">
    <location>
        <begin position="159"/>
        <end position="276"/>
    </location>
</feature>
<evidence type="ECO:0000313" key="4">
    <source>
        <dbReference type="RefSeq" id="XP_035680657.1"/>
    </source>
</evidence>
<sequence>MEGTLASSMAKGIINAAIVLTALSDDYVQSDYCKQEAILANKMKRKIVPLKMADYKPDGWLDLLIAGLKYVDFSSTQSFTGQLKKLESEIENRLEEVAAEGPPVEDEANSDETQDERETSGNSSEAESMEDHNSDPMMTLREPKGIRIKAPPDGCSHHIMISYCYKQQKKVAKIRAHLNKVGYKVWSDENMEGTLLSTKARGIKNAAIVLIALSDDYVQNYDCKKEAILAKEKKRKIIPMKMADYKPDPWLALLIAGLSSVDFSSTQSFTGQLKKLKSKIEKGLEKLREVEKKESM</sequence>
<feature type="compositionally biased region" description="Acidic residues" evidence="1">
    <location>
        <begin position="103"/>
        <end position="115"/>
    </location>
</feature>
<dbReference type="GeneID" id="118418703"/>
<dbReference type="Proteomes" id="UP000001554">
    <property type="component" value="Chromosome 6"/>
</dbReference>
<evidence type="ECO:0000313" key="3">
    <source>
        <dbReference type="Proteomes" id="UP000001554"/>
    </source>
</evidence>
<feature type="region of interest" description="Disordered" evidence="1">
    <location>
        <begin position="95"/>
        <end position="136"/>
    </location>
</feature>
<dbReference type="PANTHER" id="PTHR46270">
    <property type="entry name" value="ARMADILLO-TYPE FOLD-RELATED"/>
    <property type="match status" value="1"/>
</dbReference>
<keyword evidence="3" id="KW-1185">Reference proteome</keyword>
<protein>
    <submittedName>
        <fullName evidence="4">Uncharacterized protein LOC118418703</fullName>
    </submittedName>
</protein>
<dbReference type="SUPFAM" id="SSF52200">
    <property type="entry name" value="Toll/Interleukin receptor TIR domain"/>
    <property type="match status" value="2"/>
</dbReference>
<gene>
    <name evidence="4" type="primary">LOC118418703</name>
</gene>
<dbReference type="InterPro" id="IPR035897">
    <property type="entry name" value="Toll_tir_struct_dom_sf"/>
</dbReference>
<name>A0A9J7MTM8_BRAFL</name>
<dbReference type="OrthoDB" id="9978456at2759"/>
<organism evidence="3 4">
    <name type="scientific">Branchiostoma floridae</name>
    <name type="common">Florida lancelet</name>
    <name type="synonym">Amphioxus</name>
    <dbReference type="NCBI Taxonomy" id="7739"/>
    <lineage>
        <taxon>Eukaryota</taxon>
        <taxon>Metazoa</taxon>
        <taxon>Chordata</taxon>
        <taxon>Cephalochordata</taxon>
        <taxon>Leptocardii</taxon>
        <taxon>Amphioxiformes</taxon>
        <taxon>Branchiostomatidae</taxon>
        <taxon>Branchiostoma</taxon>
    </lineage>
</organism>
<dbReference type="AlphaFoldDB" id="A0A9J7MTM8"/>
<dbReference type="Pfam" id="PF13676">
    <property type="entry name" value="TIR_2"/>
    <property type="match status" value="2"/>
</dbReference>
<reference evidence="4" key="2">
    <citation type="submission" date="2025-08" db="UniProtKB">
        <authorList>
            <consortium name="RefSeq"/>
        </authorList>
    </citation>
    <scope>IDENTIFICATION</scope>
    <source>
        <strain evidence="4">S238N-H82</strain>
        <tissue evidence="4">Testes</tissue>
    </source>
</reference>
<dbReference type="GO" id="GO:0007165">
    <property type="term" value="P:signal transduction"/>
    <property type="evidence" value="ECO:0007669"/>
    <property type="project" value="InterPro"/>
</dbReference>
<proteinExistence type="predicted"/>
<dbReference type="KEGG" id="bfo:118418703"/>
<dbReference type="Gene3D" id="3.40.50.10140">
    <property type="entry name" value="Toll/interleukin-1 receptor homology (TIR) domain"/>
    <property type="match status" value="2"/>
</dbReference>